<comment type="caution">
    <text evidence="1">The sequence shown here is derived from an EMBL/GenBank/DDBJ whole genome shotgun (WGS) entry which is preliminary data.</text>
</comment>
<accession>A0A423P2M9</accession>
<dbReference type="Gene3D" id="3.40.50.720">
    <property type="entry name" value="NAD(P)-binding Rossmann-like Domain"/>
    <property type="match status" value="1"/>
</dbReference>
<reference evidence="1 2" key="1">
    <citation type="submission" date="2016-10" db="EMBL/GenBank/DDBJ databases">
        <title>Comparative genome analysis of multiple Pseudomonas spp. focuses on biocontrol and plant growth promoting traits.</title>
        <authorList>
            <person name="Tao X.-Y."/>
            <person name="Taylor C.G."/>
        </authorList>
    </citation>
    <scope>NUCLEOTIDE SEQUENCE [LARGE SCALE GENOMIC DNA]</scope>
    <source>
        <strain evidence="1 2">36G2</strain>
    </source>
</reference>
<dbReference type="InterPro" id="IPR002347">
    <property type="entry name" value="SDR_fam"/>
</dbReference>
<dbReference type="SUPFAM" id="SSF51735">
    <property type="entry name" value="NAD(P)-binding Rossmann-fold domains"/>
    <property type="match status" value="1"/>
</dbReference>
<evidence type="ECO:0000313" key="2">
    <source>
        <dbReference type="Proteomes" id="UP000283619"/>
    </source>
</evidence>
<gene>
    <name evidence="1" type="ORF">BK673_19095</name>
</gene>
<organism evidence="1 2">
    <name type="scientific">Pseudomonas fluorescens</name>
    <dbReference type="NCBI Taxonomy" id="294"/>
    <lineage>
        <taxon>Bacteria</taxon>
        <taxon>Pseudomonadati</taxon>
        <taxon>Pseudomonadota</taxon>
        <taxon>Gammaproteobacteria</taxon>
        <taxon>Pseudomonadales</taxon>
        <taxon>Pseudomonadaceae</taxon>
        <taxon>Pseudomonas</taxon>
    </lineage>
</organism>
<sequence length="65" mass="6834">MLGVSYLERLLLAAQVIVDAIEVASLINFLLSEGASFVTGQVISVDGGGSSVGNSDMKRIFSQRC</sequence>
<evidence type="ECO:0000313" key="1">
    <source>
        <dbReference type="EMBL" id="ROO05910.1"/>
    </source>
</evidence>
<dbReference type="AlphaFoldDB" id="A0A423P2M9"/>
<name>A0A423P2M9_PSEFL</name>
<dbReference type="Pfam" id="PF13561">
    <property type="entry name" value="adh_short_C2"/>
    <property type="match status" value="1"/>
</dbReference>
<protein>
    <submittedName>
        <fullName evidence="1">Uncharacterized protein</fullName>
    </submittedName>
</protein>
<dbReference type="InterPro" id="IPR036291">
    <property type="entry name" value="NAD(P)-bd_dom_sf"/>
</dbReference>
<proteinExistence type="predicted"/>
<dbReference type="EMBL" id="MOBZ01000016">
    <property type="protein sequence ID" value="ROO05910.1"/>
    <property type="molecule type" value="Genomic_DNA"/>
</dbReference>
<dbReference type="Proteomes" id="UP000283619">
    <property type="component" value="Unassembled WGS sequence"/>
</dbReference>